<accession>A0A3B0K4U0</accession>
<evidence type="ECO:0000313" key="2">
    <source>
        <dbReference type="EMBL" id="SPP89165.1"/>
    </source>
</evidence>
<protein>
    <submittedName>
        <fullName evidence="2">Uncharacterized protein</fullName>
    </submittedName>
</protein>
<evidence type="ECO:0000256" key="1">
    <source>
        <dbReference type="SAM" id="MobiDB-lite"/>
    </source>
</evidence>
<proteinExistence type="predicted"/>
<organism evidence="2 3">
    <name type="scientific">Drosophila guanche</name>
    <name type="common">Fruit fly</name>
    <dbReference type="NCBI Taxonomy" id="7266"/>
    <lineage>
        <taxon>Eukaryota</taxon>
        <taxon>Metazoa</taxon>
        <taxon>Ecdysozoa</taxon>
        <taxon>Arthropoda</taxon>
        <taxon>Hexapoda</taxon>
        <taxon>Insecta</taxon>
        <taxon>Pterygota</taxon>
        <taxon>Neoptera</taxon>
        <taxon>Endopterygota</taxon>
        <taxon>Diptera</taxon>
        <taxon>Brachycera</taxon>
        <taxon>Muscomorpha</taxon>
        <taxon>Ephydroidea</taxon>
        <taxon>Drosophilidae</taxon>
        <taxon>Drosophila</taxon>
        <taxon>Sophophora</taxon>
    </lineage>
</organism>
<dbReference type="OrthoDB" id="7984065at2759"/>
<gene>
    <name evidence="2" type="ORF">DGUA_6G019406</name>
</gene>
<feature type="region of interest" description="Disordered" evidence="1">
    <location>
        <begin position="1"/>
        <end position="41"/>
    </location>
</feature>
<sequence>MASSNVSDWDGPMPTSTSEEVEEEDPHYCSPSNRQRRQQENVDKMNSYVRRMAYQPSMPPKTRPGDESQCLTQYLNVLIKNFDRFIAHLATTMRILSQLFNPYARMQRGIFCNVLLAIALHSAAARDPNELAKSAELDLEMDNHIKPRLKCAAEKKIAYERRRHTQQSTYKCQVPQCE</sequence>
<name>A0A3B0K4U0_DROGU</name>
<dbReference type="Proteomes" id="UP000268350">
    <property type="component" value="Unassembled WGS sequence"/>
</dbReference>
<dbReference type="AlphaFoldDB" id="A0A3B0K4U0"/>
<reference evidence="3" key="1">
    <citation type="submission" date="2018-01" db="EMBL/GenBank/DDBJ databases">
        <authorList>
            <person name="Alioto T."/>
            <person name="Alioto T."/>
        </authorList>
    </citation>
    <scope>NUCLEOTIDE SEQUENCE [LARGE SCALE GENOMIC DNA]</scope>
</reference>
<dbReference type="EMBL" id="OUUW01000018">
    <property type="protein sequence ID" value="SPP89165.1"/>
    <property type="molecule type" value="Genomic_DNA"/>
</dbReference>
<keyword evidence="3" id="KW-1185">Reference proteome</keyword>
<evidence type="ECO:0000313" key="3">
    <source>
        <dbReference type="Proteomes" id="UP000268350"/>
    </source>
</evidence>